<dbReference type="CDD" id="cd11386">
    <property type="entry name" value="MCP_signal"/>
    <property type="match status" value="1"/>
</dbReference>
<proteinExistence type="inferred from homology"/>
<dbReference type="SUPFAM" id="SSF58104">
    <property type="entry name" value="Methyl-accepting chemotaxis protein (MCP) signaling domain"/>
    <property type="match status" value="1"/>
</dbReference>
<dbReference type="HOGENOM" id="CLU_000445_107_32_0"/>
<dbReference type="PANTHER" id="PTHR32089">
    <property type="entry name" value="METHYL-ACCEPTING CHEMOTAXIS PROTEIN MCPB"/>
    <property type="match status" value="1"/>
</dbReference>
<dbReference type="PANTHER" id="PTHR32089:SF112">
    <property type="entry name" value="LYSOZYME-LIKE PROTEIN-RELATED"/>
    <property type="match status" value="1"/>
</dbReference>
<sequence length="595" mass="67255">MKKLYLFFEKTFFNSITKKLIGNIFFLFLFQIITYIIFLNSKSKIINFISNNNFEKVAKVLSTTNTYYLAILILSFLSSCFILYFLRYLTLIPVKKIIEIFNEIGSGEGDLSKDLPVTTYDEFRELSNSYNSFLKKLREIIDSVRSHGILIAISSAKVKAKISKATLNSKKQGELAEQVFNASNEANVAITEITENTQYVTSSTQNNINSAKDSLEKMNEVADKIQKVNDQFMQFLNVVDILSNSSEQIKGVLGLIQDIADQTNLLALNAAIEAARAGEHGRSFAVVADEVRKLAEKVKSATDDINENIKNMITNVKTTKEESEQIVDDVKDTTEIIGETANQFQQMIQEFEVNGEQLLKIASAIEELSITNNEIHQSVEEIYNLSQDVLTSMDEANSATEELNKETQLMQVLVSKFKTGAGECKFETITELANKYKELCVEKINNIKNSGVNIFDTNYRPIPNTNPQKYSTVYDKHFEKELQRIYDEAVNEIPGAIFTLCVDKNGYAPTHNSKYSKPLTGNYEQDLISSRDKRIFNDLTGIAAARNQEKFLLQTYMRDTGEIICDLSMPIFIDGKHWGAIRVGFDPVVAFCLNK</sequence>
<dbReference type="GO" id="GO:0016020">
    <property type="term" value="C:membrane"/>
    <property type="evidence" value="ECO:0007669"/>
    <property type="project" value="InterPro"/>
</dbReference>
<dbReference type="InterPro" id="IPR003660">
    <property type="entry name" value="HAMP_dom"/>
</dbReference>
<evidence type="ECO:0000313" key="8">
    <source>
        <dbReference type="Proteomes" id="UP000001520"/>
    </source>
</evidence>
<evidence type="ECO:0000256" key="2">
    <source>
        <dbReference type="ARBA" id="ARBA00029447"/>
    </source>
</evidence>
<gene>
    <name evidence="7" type="ordered locus">DEFDS_0797</name>
</gene>
<dbReference type="RefSeq" id="WP_013007523.1">
    <property type="nucleotide sequence ID" value="NC_013939.1"/>
</dbReference>
<dbReference type="AlphaFoldDB" id="D3PCF2"/>
<keyword evidence="8" id="KW-1185">Reference proteome</keyword>
<keyword evidence="4" id="KW-0472">Membrane</keyword>
<dbReference type="GO" id="GO:0007165">
    <property type="term" value="P:signal transduction"/>
    <property type="evidence" value="ECO:0007669"/>
    <property type="project" value="UniProtKB-KW"/>
</dbReference>
<dbReference type="GO" id="GO:0006935">
    <property type="term" value="P:chemotaxis"/>
    <property type="evidence" value="ECO:0007669"/>
    <property type="project" value="InterPro"/>
</dbReference>
<evidence type="ECO:0000313" key="7">
    <source>
        <dbReference type="EMBL" id="BAI80275.1"/>
    </source>
</evidence>
<organism evidence="7 8">
    <name type="scientific">Deferribacter desulfuricans (strain DSM 14783 / JCM 11476 / NBRC 101012 / SSM1)</name>
    <dbReference type="NCBI Taxonomy" id="639282"/>
    <lineage>
        <taxon>Bacteria</taxon>
        <taxon>Pseudomonadati</taxon>
        <taxon>Deferribacterota</taxon>
        <taxon>Deferribacteres</taxon>
        <taxon>Deferribacterales</taxon>
        <taxon>Deferribacteraceae</taxon>
        <taxon>Deferribacter</taxon>
    </lineage>
</organism>
<feature type="transmembrane region" description="Helical" evidence="4">
    <location>
        <begin position="20"/>
        <end position="38"/>
    </location>
</feature>
<accession>D3PCF2</accession>
<evidence type="ECO:0000259" key="5">
    <source>
        <dbReference type="PROSITE" id="PS50111"/>
    </source>
</evidence>
<dbReference type="PROSITE" id="PS50111">
    <property type="entry name" value="CHEMOTAXIS_TRANSDUC_2"/>
    <property type="match status" value="1"/>
</dbReference>
<keyword evidence="4" id="KW-1133">Transmembrane helix</keyword>
<reference evidence="7 8" key="1">
    <citation type="journal article" date="2010" name="DNA Res.">
        <title>Bacterial lifestyle in a deep-sea hydrothermal vent chimney revealed by the genome sequence of the thermophilic bacterium Deferribacter desulfuricans SSM1.</title>
        <authorList>
            <person name="Takaki Y."/>
            <person name="Shimamura S."/>
            <person name="Nakagawa S."/>
            <person name="Fukuhara Y."/>
            <person name="Horikawa H."/>
            <person name="Ankai A."/>
            <person name="Harada T."/>
            <person name="Hosoyama A."/>
            <person name="Oguchi A."/>
            <person name="Fukui S."/>
            <person name="Fujita N."/>
            <person name="Takami H."/>
            <person name="Takai K."/>
        </authorList>
    </citation>
    <scope>NUCLEOTIDE SEQUENCE [LARGE SCALE GENOMIC DNA]</scope>
    <source>
        <strain evidence="8">DSM 14783 / JCM 11476 / NBRC 101012 / SSM1</strain>
    </source>
</reference>
<name>D3PCF2_DEFDS</name>
<dbReference type="Pfam" id="PF00015">
    <property type="entry name" value="MCPsignal"/>
    <property type="match status" value="1"/>
</dbReference>
<protein>
    <submittedName>
        <fullName evidence="7">Methyl-accepting chemotaxis protein</fullName>
    </submittedName>
</protein>
<feature type="domain" description="HAMP" evidence="6">
    <location>
        <begin position="93"/>
        <end position="142"/>
    </location>
</feature>
<feature type="transmembrane region" description="Helical" evidence="4">
    <location>
        <begin position="67"/>
        <end position="86"/>
    </location>
</feature>
<dbReference type="GO" id="GO:0004888">
    <property type="term" value="F:transmembrane signaling receptor activity"/>
    <property type="evidence" value="ECO:0007669"/>
    <property type="project" value="InterPro"/>
</dbReference>
<keyword evidence="1 3" id="KW-0807">Transducer</keyword>
<dbReference type="InterPro" id="IPR004090">
    <property type="entry name" value="Chemotax_Me-accpt_rcpt"/>
</dbReference>
<comment type="similarity">
    <text evidence="2">Belongs to the methyl-accepting chemotaxis (MCP) protein family.</text>
</comment>
<dbReference type="SMART" id="SM00304">
    <property type="entry name" value="HAMP"/>
    <property type="match status" value="1"/>
</dbReference>
<keyword evidence="4" id="KW-0812">Transmembrane</keyword>
<evidence type="ECO:0000259" key="6">
    <source>
        <dbReference type="PROSITE" id="PS50885"/>
    </source>
</evidence>
<feature type="domain" description="Methyl-accepting transducer" evidence="5">
    <location>
        <begin position="147"/>
        <end position="383"/>
    </location>
</feature>
<dbReference type="PRINTS" id="PR00260">
    <property type="entry name" value="CHEMTRNSDUCR"/>
</dbReference>
<dbReference type="eggNOG" id="COG0840">
    <property type="taxonomic scope" value="Bacteria"/>
</dbReference>
<evidence type="ECO:0000256" key="3">
    <source>
        <dbReference type="PROSITE-ProRule" id="PRU00284"/>
    </source>
</evidence>
<dbReference type="KEGG" id="ddf:DEFDS_0797"/>
<dbReference type="Gene3D" id="1.10.287.950">
    <property type="entry name" value="Methyl-accepting chemotaxis protein"/>
    <property type="match status" value="1"/>
</dbReference>
<dbReference type="Pfam" id="PF00672">
    <property type="entry name" value="HAMP"/>
    <property type="match status" value="1"/>
</dbReference>
<evidence type="ECO:0000256" key="4">
    <source>
        <dbReference type="SAM" id="Phobius"/>
    </source>
</evidence>
<dbReference type="OrthoDB" id="9791237at2"/>
<dbReference type="STRING" id="639282.DEFDS_0797"/>
<dbReference type="SMART" id="SM00283">
    <property type="entry name" value="MA"/>
    <property type="match status" value="1"/>
</dbReference>
<dbReference type="Proteomes" id="UP000001520">
    <property type="component" value="Chromosome"/>
</dbReference>
<dbReference type="CDD" id="cd06225">
    <property type="entry name" value="HAMP"/>
    <property type="match status" value="1"/>
</dbReference>
<dbReference type="PROSITE" id="PS50885">
    <property type="entry name" value="HAMP"/>
    <property type="match status" value="1"/>
</dbReference>
<evidence type="ECO:0000256" key="1">
    <source>
        <dbReference type="ARBA" id="ARBA00023224"/>
    </source>
</evidence>
<dbReference type="InterPro" id="IPR004089">
    <property type="entry name" value="MCPsignal_dom"/>
</dbReference>
<dbReference type="EMBL" id="AP011529">
    <property type="protein sequence ID" value="BAI80275.1"/>
    <property type="molecule type" value="Genomic_DNA"/>
</dbReference>